<reference evidence="2" key="1">
    <citation type="submission" date="2016-10" db="EMBL/GenBank/DDBJ databases">
        <authorList>
            <person name="Varghese N."/>
        </authorList>
    </citation>
    <scope>NUCLEOTIDE SEQUENCE [LARGE SCALE GENOMIC DNA]</scope>
    <source>
        <strain evidence="2">DSM 44719</strain>
    </source>
</reference>
<dbReference type="AlphaFoldDB" id="A0A1H5M5U6"/>
<dbReference type="EMBL" id="FNTL01000005">
    <property type="protein sequence ID" value="SEE84147.1"/>
    <property type="molecule type" value="Genomic_DNA"/>
</dbReference>
<proteinExistence type="predicted"/>
<sequence length="34" mass="3596">MRFPATGPLNDVVVVDLTTMLVPPTPIETVESGV</sequence>
<evidence type="ECO:0000313" key="1">
    <source>
        <dbReference type="EMBL" id="SEE84147.1"/>
    </source>
</evidence>
<accession>A0A1H5M5U6</accession>
<organism evidence="1 2">
    <name type="scientific">Rhodococcus jostii</name>
    <dbReference type="NCBI Taxonomy" id="132919"/>
    <lineage>
        <taxon>Bacteria</taxon>
        <taxon>Bacillati</taxon>
        <taxon>Actinomycetota</taxon>
        <taxon>Actinomycetes</taxon>
        <taxon>Mycobacteriales</taxon>
        <taxon>Nocardiaceae</taxon>
        <taxon>Rhodococcus</taxon>
    </lineage>
</organism>
<gene>
    <name evidence="1" type="ORF">SAMN04490220_8652</name>
</gene>
<protein>
    <submittedName>
        <fullName evidence="1">Uncharacterized protein</fullName>
    </submittedName>
</protein>
<dbReference type="Proteomes" id="UP000183407">
    <property type="component" value="Unassembled WGS sequence"/>
</dbReference>
<name>A0A1H5M5U6_RHOJO</name>
<evidence type="ECO:0000313" key="2">
    <source>
        <dbReference type="Proteomes" id="UP000183407"/>
    </source>
</evidence>